<keyword evidence="1" id="KW-0472">Membrane</keyword>
<dbReference type="RefSeq" id="XP_050928771.1">
    <property type="nucleotide sequence ID" value="XM_051072814.1"/>
</dbReference>
<dbReference type="AlphaFoldDB" id="A0AAJ8B9K8"/>
<evidence type="ECO:0000256" key="1">
    <source>
        <dbReference type="SAM" id="Phobius"/>
    </source>
</evidence>
<dbReference type="Pfam" id="PF15029">
    <property type="entry name" value="TMEM174"/>
    <property type="match status" value="1"/>
</dbReference>
<protein>
    <submittedName>
        <fullName evidence="3">Transmembrane protein 174</fullName>
    </submittedName>
</protein>
<evidence type="ECO:0000313" key="3">
    <source>
        <dbReference type="RefSeq" id="XP_050928771.1"/>
    </source>
</evidence>
<accession>A0AAJ8B9K8</accession>
<dbReference type="CTD" id="134288"/>
<feature type="transmembrane region" description="Helical" evidence="1">
    <location>
        <begin position="84"/>
        <end position="108"/>
    </location>
</feature>
<keyword evidence="1" id="KW-1133">Transmembrane helix</keyword>
<proteinExistence type="predicted"/>
<dbReference type="Proteomes" id="UP000694890">
    <property type="component" value="Linkage group LG9"/>
</dbReference>
<dbReference type="GeneID" id="108872381"/>
<name>A0AAJ8B9K8_LATCA</name>
<evidence type="ECO:0000313" key="2">
    <source>
        <dbReference type="Proteomes" id="UP000694890"/>
    </source>
</evidence>
<dbReference type="PANTHER" id="PTHR31020">
    <property type="entry name" value="TRANSMEMBRANE PROTEIN 174"/>
    <property type="match status" value="1"/>
</dbReference>
<keyword evidence="1 3" id="KW-0812">Transmembrane</keyword>
<gene>
    <name evidence="3" type="primary">tmem174</name>
</gene>
<feature type="transmembrane region" description="Helical" evidence="1">
    <location>
        <begin position="51"/>
        <end position="72"/>
    </location>
</feature>
<dbReference type="KEGG" id="lcf:108872381"/>
<dbReference type="InterPro" id="IPR027835">
    <property type="entry name" value="TMEM174"/>
</dbReference>
<sequence length="259" mass="27986">MVGQRPAMETNSARNPTVVVSGPPDSLTQVVAPASRPCQPDSLLDGEKTGAVLLFSGVFLSLVGVTFTAMGWQHYRASSRFEWTQLLGPILISVGGTFTLTGICRFGIGSCRPCKQWDEEALVMPAMEQTSRGHSCTLSGINQPIMLHRATTMLCIPPAYNFTTPEIHQATEFQPGRSVNGIPVALPPYDAVYCVDNRAFETEVGSSVHSSETDGRGRSFPVPMEVRRDEHAIIRSSRPGSAGLGVQARSWDSVAFISM</sequence>
<dbReference type="PANTHER" id="PTHR31020:SF1">
    <property type="entry name" value="TRANSMEMBRANE PROTEIN 174"/>
    <property type="match status" value="1"/>
</dbReference>
<organism evidence="2 3">
    <name type="scientific">Lates calcarifer</name>
    <name type="common">Barramundi</name>
    <name type="synonym">Holocentrus calcarifer</name>
    <dbReference type="NCBI Taxonomy" id="8187"/>
    <lineage>
        <taxon>Eukaryota</taxon>
        <taxon>Metazoa</taxon>
        <taxon>Chordata</taxon>
        <taxon>Craniata</taxon>
        <taxon>Vertebrata</taxon>
        <taxon>Euteleostomi</taxon>
        <taxon>Actinopterygii</taxon>
        <taxon>Neopterygii</taxon>
        <taxon>Teleostei</taxon>
        <taxon>Neoteleostei</taxon>
        <taxon>Acanthomorphata</taxon>
        <taxon>Carangaria</taxon>
        <taxon>Carangaria incertae sedis</taxon>
        <taxon>Centropomidae</taxon>
        <taxon>Lates</taxon>
    </lineage>
</organism>
<reference evidence="3" key="1">
    <citation type="submission" date="2025-08" db="UniProtKB">
        <authorList>
            <consortium name="RefSeq"/>
        </authorList>
    </citation>
    <scope>IDENTIFICATION</scope>
    <source>
        <tissue evidence="3">Brain</tissue>
    </source>
</reference>